<reference evidence="2" key="1">
    <citation type="journal article" date="2014" name="Front. Microbiol.">
        <title>High frequency of phylogenetically diverse reductive dehalogenase-homologous genes in deep subseafloor sedimentary metagenomes.</title>
        <authorList>
            <person name="Kawai M."/>
            <person name="Futagami T."/>
            <person name="Toyoda A."/>
            <person name="Takaki Y."/>
            <person name="Nishi S."/>
            <person name="Hori S."/>
            <person name="Arai W."/>
            <person name="Tsubouchi T."/>
            <person name="Morono Y."/>
            <person name="Uchiyama I."/>
            <person name="Ito T."/>
            <person name="Fujiyama A."/>
            <person name="Inagaki F."/>
            <person name="Takami H."/>
        </authorList>
    </citation>
    <scope>NUCLEOTIDE SEQUENCE</scope>
    <source>
        <strain evidence="2">Expedition CK06-06</strain>
    </source>
</reference>
<dbReference type="Pfam" id="PF07940">
    <property type="entry name" value="Hepar_II_III_C"/>
    <property type="match status" value="1"/>
</dbReference>
<sequence length="279" mass="32155">LINKLAVETNSKEAAWYRNEFLGNGNDIFDIIWARPEINAAPPDNPSIHFRTIDWWVMRSDFKDKNKVLVAGKAGMNDDPHHGHLDIGHFVVYWQGEYFIQDIGRRGSYDEKYFDDARFDYPQASSIGHNVLYVNGEKQISGKLYKQAYNYDVGGELIEFRTTEEQDYVIMDPSNAYPKKELRKWRRHVLLDKPEITLVLDEVHANPGALIEVRFHPGVNYKVEGDLALLEGEEGKMAIIPLTNQDYNINPGKHASQFVNATNDFFWVDYIDAEVKAKD</sequence>
<evidence type="ECO:0000259" key="1">
    <source>
        <dbReference type="Pfam" id="PF07940"/>
    </source>
</evidence>
<name>X1FPX2_9ZZZZ</name>
<dbReference type="InterPro" id="IPR012480">
    <property type="entry name" value="Hepar_II_III_C"/>
</dbReference>
<proteinExistence type="predicted"/>
<feature type="domain" description="Heparinase II/III-like C-terminal" evidence="1">
    <location>
        <begin position="43"/>
        <end position="226"/>
    </location>
</feature>
<feature type="non-terminal residue" evidence="2">
    <location>
        <position position="279"/>
    </location>
</feature>
<dbReference type="EMBL" id="BARU01022839">
    <property type="protein sequence ID" value="GAH47731.1"/>
    <property type="molecule type" value="Genomic_DNA"/>
</dbReference>
<organism evidence="2">
    <name type="scientific">marine sediment metagenome</name>
    <dbReference type="NCBI Taxonomy" id="412755"/>
    <lineage>
        <taxon>unclassified sequences</taxon>
        <taxon>metagenomes</taxon>
        <taxon>ecological metagenomes</taxon>
    </lineage>
</organism>
<dbReference type="GO" id="GO:0016829">
    <property type="term" value="F:lyase activity"/>
    <property type="evidence" value="ECO:0007669"/>
    <property type="project" value="InterPro"/>
</dbReference>
<feature type="non-terminal residue" evidence="2">
    <location>
        <position position="1"/>
    </location>
</feature>
<evidence type="ECO:0000313" key="2">
    <source>
        <dbReference type="EMBL" id="GAH47731.1"/>
    </source>
</evidence>
<comment type="caution">
    <text evidence="2">The sequence shown here is derived from an EMBL/GenBank/DDBJ whole genome shotgun (WGS) entry which is preliminary data.</text>
</comment>
<dbReference type="Gene3D" id="2.70.98.70">
    <property type="match status" value="1"/>
</dbReference>
<gene>
    <name evidence="2" type="ORF">S03H2_37153</name>
</gene>
<protein>
    <recommendedName>
        <fullName evidence="1">Heparinase II/III-like C-terminal domain-containing protein</fullName>
    </recommendedName>
</protein>
<accession>X1FPX2</accession>
<dbReference type="AlphaFoldDB" id="X1FPX2"/>